<evidence type="ECO:0000256" key="1">
    <source>
        <dbReference type="SAM" id="MobiDB-lite"/>
    </source>
</evidence>
<gene>
    <name evidence="2" type="ORF">BIW11_02967</name>
</gene>
<sequence length="20" mass="1975">METADINDGSTVLPAANANA</sequence>
<comment type="caution">
    <text evidence="2">The sequence shown here is derived from an EMBL/GenBank/DDBJ whole genome shotgun (WGS) entry which is preliminary data.</text>
</comment>
<dbReference type="Proteomes" id="UP000192247">
    <property type="component" value="Unassembled WGS sequence"/>
</dbReference>
<proteinExistence type="predicted"/>
<dbReference type="EMBL" id="MNPL01004054">
    <property type="protein sequence ID" value="OQR77012.1"/>
    <property type="molecule type" value="Genomic_DNA"/>
</dbReference>
<evidence type="ECO:0000313" key="3">
    <source>
        <dbReference type="Proteomes" id="UP000192247"/>
    </source>
</evidence>
<dbReference type="InParanoid" id="A0A1V9XUA8"/>
<accession>A0A1V9XUA8</accession>
<evidence type="ECO:0000313" key="2">
    <source>
        <dbReference type="EMBL" id="OQR77012.1"/>
    </source>
</evidence>
<reference evidence="2 3" key="1">
    <citation type="journal article" date="2017" name="Gigascience">
        <title>Draft genome of the honey bee ectoparasitic mite, Tropilaelaps mercedesae, is shaped by the parasitic life history.</title>
        <authorList>
            <person name="Dong X."/>
            <person name="Armstrong S.D."/>
            <person name="Xia D."/>
            <person name="Makepeace B.L."/>
            <person name="Darby A.C."/>
            <person name="Kadowaki T."/>
        </authorList>
    </citation>
    <scope>NUCLEOTIDE SEQUENCE [LARGE SCALE GENOMIC DNA]</scope>
    <source>
        <strain evidence="2">Wuxi-XJTLU</strain>
    </source>
</reference>
<name>A0A1V9XUA8_9ACAR</name>
<dbReference type="AlphaFoldDB" id="A0A1V9XUA8"/>
<feature type="region of interest" description="Disordered" evidence="1">
    <location>
        <begin position="1"/>
        <end position="20"/>
    </location>
</feature>
<protein>
    <submittedName>
        <fullName evidence="2">Uncharacterized protein</fullName>
    </submittedName>
</protein>
<keyword evidence="3" id="KW-1185">Reference proteome</keyword>
<organism evidence="2 3">
    <name type="scientific">Tropilaelaps mercedesae</name>
    <dbReference type="NCBI Taxonomy" id="418985"/>
    <lineage>
        <taxon>Eukaryota</taxon>
        <taxon>Metazoa</taxon>
        <taxon>Ecdysozoa</taxon>
        <taxon>Arthropoda</taxon>
        <taxon>Chelicerata</taxon>
        <taxon>Arachnida</taxon>
        <taxon>Acari</taxon>
        <taxon>Parasitiformes</taxon>
        <taxon>Mesostigmata</taxon>
        <taxon>Gamasina</taxon>
        <taxon>Dermanyssoidea</taxon>
        <taxon>Laelapidae</taxon>
        <taxon>Tropilaelaps</taxon>
    </lineage>
</organism>